<keyword evidence="2" id="KW-0472">Membrane</keyword>
<dbReference type="InterPro" id="IPR011990">
    <property type="entry name" value="TPR-like_helical_dom_sf"/>
</dbReference>
<dbReference type="RefSeq" id="WP_289725308.1">
    <property type="nucleotide sequence ID" value="NZ_JAUDUY010000004.1"/>
</dbReference>
<dbReference type="Gene3D" id="1.25.40.10">
    <property type="entry name" value="Tetratricopeptide repeat domain"/>
    <property type="match status" value="1"/>
</dbReference>
<feature type="domain" description="Outer membrane lipoprotein BamD-like" evidence="4">
    <location>
        <begin position="30"/>
        <end position="183"/>
    </location>
</feature>
<dbReference type="InterPro" id="IPR017689">
    <property type="entry name" value="BamD"/>
</dbReference>
<sequence length="280" mass="32774">MFWKIARYSVILFFGLVVFSCSEYQKALKDTDVSRRYEYAQKMYDEGDYKKANRLFEAIAPQFVGKPQGERVMFFLADSYYQIGDYNFAGYQFERFLKSYPRSDKAPEAAFLGAKSYYMLSPRYSLDQTDTDKALTKLQLFINAYPESENLPEANAMAQELTTKKEKKAFEIAKQFVKLGEYYVLDYNLSAISSLDNFVNDHPGSIYREEALFQKFRATVNLAVNSTFRKRKERLDEALVAYENLMRSYPETEFSDDAEKLYEVLQEELSKYTELEKLAK</sequence>
<evidence type="ECO:0000313" key="6">
    <source>
        <dbReference type="Proteomes" id="UP001174839"/>
    </source>
</evidence>
<dbReference type="Proteomes" id="UP001174839">
    <property type="component" value="Unassembled WGS sequence"/>
</dbReference>
<keyword evidence="1" id="KW-0732">Signal</keyword>
<dbReference type="PROSITE" id="PS51257">
    <property type="entry name" value="PROKAR_LIPOPROTEIN"/>
    <property type="match status" value="1"/>
</dbReference>
<comment type="caution">
    <text evidence="5">The sequence shown here is derived from an EMBL/GenBank/DDBJ whole genome shotgun (WGS) entry which is preliminary data.</text>
</comment>
<dbReference type="EMBL" id="JAUDUY010000004">
    <property type="protein sequence ID" value="MDM9631950.1"/>
    <property type="molecule type" value="Genomic_DNA"/>
</dbReference>
<protein>
    <submittedName>
        <fullName evidence="5">Outer membrane protein assembly factor BamD</fullName>
    </submittedName>
</protein>
<dbReference type="Pfam" id="PF13525">
    <property type="entry name" value="YfiO"/>
    <property type="match status" value="1"/>
</dbReference>
<evidence type="ECO:0000256" key="3">
    <source>
        <dbReference type="ARBA" id="ARBA00023237"/>
    </source>
</evidence>
<dbReference type="NCBIfam" id="TIGR03302">
    <property type="entry name" value="OM_YfiO"/>
    <property type="match status" value="1"/>
</dbReference>
<keyword evidence="3" id="KW-0998">Cell outer membrane</keyword>
<proteinExistence type="predicted"/>
<evidence type="ECO:0000256" key="2">
    <source>
        <dbReference type="ARBA" id="ARBA00023136"/>
    </source>
</evidence>
<dbReference type="InterPro" id="IPR039565">
    <property type="entry name" value="BamD-like"/>
</dbReference>
<evidence type="ECO:0000256" key="1">
    <source>
        <dbReference type="ARBA" id="ARBA00022729"/>
    </source>
</evidence>
<keyword evidence="6" id="KW-1185">Reference proteome</keyword>
<gene>
    <name evidence="5" type="primary">bamD</name>
    <name evidence="5" type="ORF">QU605_10730</name>
</gene>
<name>A0ABT7WGA2_9FLAO</name>
<evidence type="ECO:0000259" key="4">
    <source>
        <dbReference type="Pfam" id="PF13525"/>
    </source>
</evidence>
<reference evidence="5" key="1">
    <citation type="submission" date="2023-06" db="EMBL/GenBank/DDBJ databases">
        <title>Robiginitalea aurantiacus sp. nov. and Algoriphagus sediminis sp. nov., isolated from coastal sediment.</title>
        <authorList>
            <person name="Zhou Z.Y."/>
            <person name="An J."/>
            <person name="Jia Y.W."/>
            <person name="Du Z.J."/>
        </authorList>
    </citation>
    <scope>NUCLEOTIDE SEQUENCE</scope>
    <source>
        <strain evidence="5">M39</strain>
    </source>
</reference>
<accession>A0ABT7WGA2</accession>
<dbReference type="SUPFAM" id="SSF48452">
    <property type="entry name" value="TPR-like"/>
    <property type="match status" value="1"/>
</dbReference>
<organism evidence="5 6">
    <name type="scientific">Robiginitalea aurantiaca</name>
    <dbReference type="NCBI Taxonomy" id="3056915"/>
    <lineage>
        <taxon>Bacteria</taxon>
        <taxon>Pseudomonadati</taxon>
        <taxon>Bacteroidota</taxon>
        <taxon>Flavobacteriia</taxon>
        <taxon>Flavobacteriales</taxon>
        <taxon>Flavobacteriaceae</taxon>
        <taxon>Robiginitalea</taxon>
    </lineage>
</organism>
<evidence type="ECO:0000313" key="5">
    <source>
        <dbReference type="EMBL" id="MDM9631950.1"/>
    </source>
</evidence>